<evidence type="ECO:0000313" key="8">
    <source>
        <dbReference type="EMBL" id="KAK2663639.1"/>
    </source>
</evidence>
<proteinExistence type="inferred from homology"/>
<evidence type="ECO:0000256" key="3">
    <source>
        <dbReference type="ARBA" id="ARBA00022692"/>
    </source>
</evidence>
<comment type="similarity">
    <text evidence="2">Belongs to the cytochrome P450 family.</text>
</comment>
<dbReference type="AlphaFoldDB" id="A0AAE0CUS5"/>
<keyword evidence="6" id="KW-0472">Membrane</keyword>
<dbReference type="SUPFAM" id="SSF48264">
    <property type="entry name" value="Cytochrome P450"/>
    <property type="match status" value="1"/>
</dbReference>
<dbReference type="EMBL" id="JANJYI010000001">
    <property type="protein sequence ID" value="KAK2663628.1"/>
    <property type="molecule type" value="Genomic_DNA"/>
</dbReference>
<dbReference type="GO" id="GO:0004497">
    <property type="term" value="F:monooxygenase activity"/>
    <property type="evidence" value="ECO:0007669"/>
    <property type="project" value="InterPro"/>
</dbReference>
<protein>
    <recommendedName>
        <fullName evidence="10">Cytochrome P450</fullName>
    </recommendedName>
</protein>
<evidence type="ECO:0008006" key="10">
    <source>
        <dbReference type="Google" id="ProtNLM"/>
    </source>
</evidence>
<keyword evidence="5" id="KW-0560">Oxidoreductase</keyword>
<reference evidence="7" key="1">
    <citation type="journal article" date="2023" name="Plant J.">
        <title>Genome sequences and population genomics provide insights into the demographic history, inbreeding, and mutation load of two 'living fossil' tree species of Dipteronia.</title>
        <authorList>
            <person name="Feng Y."/>
            <person name="Comes H.P."/>
            <person name="Chen J."/>
            <person name="Zhu S."/>
            <person name="Lu R."/>
            <person name="Zhang X."/>
            <person name="Li P."/>
            <person name="Qiu J."/>
            <person name="Olsen K.M."/>
            <person name="Qiu Y."/>
        </authorList>
    </citation>
    <scope>NUCLEOTIDE SEQUENCE</scope>
    <source>
        <strain evidence="7">KIB01</strain>
    </source>
</reference>
<keyword evidence="4" id="KW-1133">Transmembrane helix</keyword>
<dbReference type="PANTHER" id="PTHR47956">
    <property type="entry name" value="CYTOCHROME P450 71B11-RELATED"/>
    <property type="match status" value="1"/>
</dbReference>
<evidence type="ECO:0000256" key="5">
    <source>
        <dbReference type="ARBA" id="ARBA00023002"/>
    </source>
</evidence>
<evidence type="ECO:0000256" key="2">
    <source>
        <dbReference type="ARBA" id="ARBA00010617"/>
    </source>
</evidence>
<dbReference type="Proteomes" id="UP001280121">
    <property type="component" value="Unassembled WGS sequence"/>
</dbReference>
<evidence type="ECO:0000313" key="7">
    <source>
        <dbReference type="EMBL" id="KAK2663628.1"/>
    </source>
</evidence>
<dbReference type="Gene3D" id="1.10.630.10">
    <property type="entry name" value="Cytochrome P450"/>
    <property type="match status" value="1"/>
</dbReference>
<accession>A0AAE0CUS5</accession>
<dbReference type="PANTHER" id="PTHR47956:SF10">
    <property type="entry name" value="CYTOCHROME P450 FAMILY 71 PROTEIN"/>
    <property type="match status" value="1"/>
</dbReference>
<dbReference type="InterPro" id="IPR050193">
    <property type="entry name" value="Cytochrome_P450_71"/>
</dbReference>
<sequence>MEYLKCIVKETLRLHAPILIGQATAMSAKLRGYDIPPKTLVLINSWAIQRDPKLWDKPEEFPQIDLQVFLLIFMVNITSSFRLVLDEGVAPGYCLQI</sequence>
<dbReference type="GO" id="GO:0020037">
    <property type="term" value="F:heme binding"/>
    <property type="evidence" value="ECO:0007669"/>
    <property type="project" value="InterPro"/>
</dbReference>
<keyword evidence="3" id="KW-0812">Transmembrane</keyword>
<evidence type="ECO:0000313" key="9">
    <source>
        <dbReference type="Proteomes" id="UP001280121"/>
    </source>
</evidence>
<dbReference type="EMBL" id="JANJYI010000001">
    <property type="protein sequence ID" value="KAK2663639.1"/>
    <property type="molecule type" value="Genomic_DNA"/>
</dbReference>
<dbReference type="GO" id="GO:0005506">
    <property type="term" value="F:iron ion binding"/>
    <property type="evidence" value="ECO:0007669"/>
    <property type="project" value="InterPro"/>
</dbReference>
<evidence type="ECO:0000256" key="1">
    <source>
        <dbReference type="ARBA" id="ARBA00004167"/>
    </source>
</evidence>
<dbReference type="InterPro" id="IPR001128">
    <property type="entry name" value="Cyt_P450"/>
</dbReference>
<organism evidence="7 9">
    <name type="scientific">Dipteronia dyeriana</name>
    <dbReference type="NCBI Taxonomy" id="168575"/>
    <lineage>
        <taxon>Eukaryota</taxon>
        <taxon>Viridiplantae</taxon>
        <taxon>Streptophyta</taxon>
        <taxon>Embryophyta</taxon>
        <taxon>Tracheophyta</taxon>
        <taxon>Spermatophyta</taxon>
        <taxon>Magnoliopsida</taxon>
        <taxon>eudicotyledons</taxon>
        <taxon>Gunneridae</taxon>
        <taxon>Pentapetalae</taxon>
        <taxon>rosids</taxon>
        <taxon>malvids</taxon>
        <taxon>Sapindales</taxon>
        <taxon>Sapindaceae</taxon>
        <taxon>Hippocastanoideae</taxon>
        <taxon>Acereae</taxon>
        <taxon>Dipteronia</taxon>
    </lineage>
</organism>
<comment type="caution">
    <text evidence="7">The sequence shown here is derived from an EMBL/GenBank/DDBJ whole genome shotgun (WGS) entry which is preliminary data.</text>
</comment>
<dbReference type="GO" id="GO:0016705">
    <property type="term" value="F:oxidoreductase activity, acting on paired donors, with incorporation or reduction of molecular oxygen"/>
    <property type="evidence" value="ECO:0007669"/>
    <property type="project" value="InterPro"/>
</dbReference>
<dbReference type="Pfam" id="PF00067">
    <property type="entry name" value="p450"/>
    <property type="match status" value="1"/>
</dbReference>
<dbReference type="InterPro" id="IPR036396">
    <property type="entry name" value="Cyt_P450_sf"/>
</dbReference>
<gene>
    <name evidence="7" type="ORF">Ddye_002202</name>
    <name evidence="8" type="ORF">Ddye_002213</name>
</gene>
<comment type="subcellular location">
    <subcellularLocation>
        <location evidence="1">Membrane</location>
        <topology evidence="1">Single-pass membrane protein</topology>
    </subcellularLocation>
</comment>
<evidence type="ECO:0000256" key="4">
    <source>
        <dbReference type="ARBA" id="ARBA00022989"/>
    </source>
</evidence>
<evidence type="ECO:0000256" key="6">
    <source>
        <dbReference type="ARBA" id="ARBA00023136"/>
    </source>
</evidence>
<name>A0AAE0CUS5_9ROSI</name>
<keyword evidence="9" id="KW-1185">Reference proteome</keyword>
<dbReference type="GO" id="GO:0016020">
    <property type="term" value="C:membrane"/>
    <property type="evidence" value="ECO:0007669"/>
    <property type="project" value="UniProtKB-SubCell"/>
</dbReference>